<evidence type="ECO:0000313" key="2">
    <source>
        <dbReference type="EMBL" id="UOE34311.1"/>
    </source>
</evidence>
<feature type="chain" id="PRO_5046957829" evidence="1">
    <location>
        <begin position="18"/>
        <end position="349"/>
    </location>
</feature>
<dbReference type="EMBL" id="CP094534">
    <property type="protein sequence ID" value="UOE34311.1"/>
    <property type="molecule type" value="Genomic_DNA"/>
</dbReference>
<protein>
    <submittedName>
        <fullName evidence="2">DUF2931 family protein</fullName>
    </submittedName>
</protein>
<keyword evidence="3" id="KW-1185">Reference proteome</keyword>
<gene>
    <name evidence="2" type="ORF">MTP16_01345</name>
</gene>
<dbReference type="Pfam" id="PF11153">
    <property type="entry name" value="DUF2931"/>
    <property type="match status" value="1"/>
</dbReference>
<dbReference type="InterPro" id="IPR021326">
    <property type="entry name" value="DUF2931"/>
</dbReference>
<name>A0ABY4B567_9BACT</name>
<sequence>MNLLVRLLLLLPGLAPAGAKAQKVPALPASATDLFSLSAAPCTADGYFVTIHAGEFVRPDGRTFPVPTGHLLEGSWGASGTRWAVGDEQQPAPTHLRMLWFSYAEDKFYEGDFALPQAKIHELLQQGYWDMEKQRPATYNMLVVCTIPKGGVVLWLGGTNQTLIGRFQGHPANVDFKEFYGPANRAKLLQEVQAQMPPGAQQQTAAGTGAGTWDEYLRRYPWKIEISQPMTLYKYSVSYVNAERTRDPLSRDLGPYRQQLLAASPKPVPCKLHLYGQAEHGARYQVRLNPVDEAETMAAFEQLSRANPQSPITLFVDVSKDFKKGTLTLRNERQQIPLLKTQVQLFDEN</sequence>
<evidence type="ECO:0000256" key="1">
    <source>
        <dbReference type="SAM" id="SignalP"/>
    </source>
</evidence>
<feature type="signal peptide" evidence="1">
    <location>
        <begin position="1"/>
        <end position="17"/>
    </location>
</feature>
<reference evidence="2 3" key="1">
    <citation type="submission" date="2022-03" db="EMBL/GenBank/DDBJ databases">
        <title>Hymenobactersp. isolated from the air.</title>
        <authorList>
            <person name="Won M."/>
            <person name="Kwon S.-W."/>
        </authorList>
    </citation>
    <scope>NUCLEOTIDE SEQUENCE [LARGE SCALE GENOMIC DNA]</scope>
    <source>
        <strain evidence="2 3">KACC 22596</strain>
    </source>
</reference>
<proteinExistence type="predicted"/>
<dbReference type="Proteomes" id="UP000831390">
    <property type="component" value="Chromosome"/>
</dbReference>
<keyword evidence="1" id="KW-0732">Signal</keyword>
<evidence type="ECO:0000313" key="3">
    <source>
        <dbReference type="Proteomes" id="UP000831390"/>
    </source>
</evidence>
<dbReference type="RefSeq" id="WP_243515219.1">
    <property type="nucleotide sequence ID" value="NZ_CP094534.1"/>
</dbReference>
<organism evidence="2 3">
    <name type="scientific">Hymenobacter monticola</name>
    <dbReference type="NCBI Taxonomy" id="1705399"/>
    <lineage>
        <taxon>Bacteria</taxon>
        <taxon>Pseudomonadati</taxon>
        <taxon>Bacteroidota</taxon>
        <taxon>Cytophagia</taxon>
        <taxon>Cytophagales</taxon>
        <taxon>Hymenobacteraceae</taxon>
        <taxon>Hymenobacter</taxon>
    </lineage>
</organism>
<accession>A0ABY4B567</accession>